<evidence type="ECO:0000256" key="8">
    <source>
        <dbReference type="SAM" id="Phobius"/>
    </source>
</evidence>
<proteinExistence type="predicted"/>
<keyword evidence="5 8" id="KW-1133">Transmembrane helix</keyword>
<feature type="transmembrane region" description="Helical" evidence="8">
    <location>
        <begin position="392"/>
        <end position="417"/>
    </location>
</feature>
<evidence type="ECO:0000313" key="9">
    <source>
        <dbReference type="EMBL" id="MBL7630025.1"/>
    </source>
</evidence>
<dbReference type="InterPro" id="IPR003445">
    <property type="entry name" value="Cat_transpt"/>
</dbReference>
<dbReference type="Pfam" id="PF02386">
    <property type="entry name" value="TrkH"/>
    <property type="match status" value="1"/>
</dbReference>
<keyword evidence="3" id="KW-1003">Cell membrane</keyword>
<evidence type="ECO:0000313" key="10">
    <source>
        <dbReference type="Proteomes" id="UP000604475"/>
    </source>
</evidence>
<evidence type="ECO:0000256" key="5">
    <source>
        <dbReference type="ARBA" id="ARBA00022989"/>
    </source>
</evidence>
<comment type="caution">
    <text evidence="9">The sequence shown here is derived from an EMBL/GenBank/DDBJ whole genome shotgun (WGS) entry which is preliminary data.</text>
</comment>
<keyword evidence="10" id="KW-1185">Reference proteome</keyword>
<evidence type="ECO:0000256" key="7">
    <source>
        <dbReference type="ARBA" id="ARBA00023136"/>
    </source>
</evidence>
<feature type="transmembrane region" description="Helical" evidence="8">
    <location>
        <begin position="339"/>
        <end position="360"/>
    </location>
</feature>
<comment type="subcellular location">
    <subcellularLocation>
        <location evidence="1">Cell membrane</location>
        <topology evidence="1">Multi-pass membrane protein</topology>
    </subcellularLocation>
</comment>
<keyword evidence="2" id="KW-0813">Transport</keyword>
<feature type="transmembrane region" description="Helical" evidence="8">
    <location>
        <begin position="220"/>
        <end position="239"/>
    </location>
</feature>
<sequence length="434" mass="45530">MQLTALASVATVTAVAGLLLLPAATAPGLRTTFREALFTATGAATGGLLLVDMETHWTTFGEVVVMTTAQLGGLGFMTSASLLGMMMSRRLGLRLRLLAANETASVGLGDAKRVVLRVAAVTFTIEAIVAVVLFGALWLDYEMSPGRAAYYGVFHSITAFNNAGFALYSDNLMSFDHDPLVILPIAAASILGGIGFPVLFELRRELRSPALWSMHTKVTLLGYAILLVGGAAAVTAFEWRNPATLGPLSAADKLLGGFFGGVTARTAGFNTFDYGLADPATRLVTNVLMFVGGGSASTTGGIKVTTFMVLFFAILAEARGDDTVDAFGRQVSPAALRQALAVALLGVAIVVAGTLCLLATTEFTLDQVLFEVTSAFGTVGLTTGITAQLPAFAQYVLIVLMLVGRIGPITLASALALRERRRLYRLPEERPIVG</sequence>
<gene>
    <name evidence="9" type="ORF">I7412_23220</name>
</gene>
<feature type="transmembrane region" description="Helical" evidence="8">
    <location>
        <begin position="114"/>
        <end position="136"/>
    </location>
</feature>
<dbReference type="AlphaFoldDB" id="A0A937RJD2"/>
<keyword evidence="6" id="KW-0406">Ion transport</keyword>
<accession>A0A937RJD2</accession>
<evidence type="ECO:0000256" key="6">
    <source>
        <dbReference type="ARBA" id="ARBA00023065"/>
    </source>
</evidence>
<evidence type="ECO:0000256" key="3">
    <source>
        <dbReference type="ARBA" id="ARBA00022475"/>
    </source>
</evidence>
<protein>
    <submittedName>
        <fullName evidence="9">TrkH family potassium uptake protein</fullName>
    </submittedName>
</protein>
<evidence type="ECO:0000256" key="2">
    <source>
        <dbReference type="ARBA" id="ARBA00022448"/>
    </source>
</evidence>
<name>A0A937RJD2_9ACTN</name>
<keyword evidence="7 8" id="KW-0472">Membrane</keyword>
<evidence type="ECO:0000256" key="4">
    <source>
        <dbReference type="ARBA" id="ARBA00022692"/>
    </source>
</evidence>
<keyword evidence="4 8" id="KW-0812">Transmembrane</keyword>
<dbReference type="GO" id="GO:0008324">
    <property type="term" value="F:monoatomic cation transmembrane transporter activity"/>
    <property type="evidence" value="ECO:0007669"/>
    <property type="project" value="InterPro"/>
</dbReference>
<dbReference type="PANTHER" id="PTHR32024:SF1">
    <property type="entry name" value="KTR SYSTEM POTASSIUM UPTAKE PROTEIN B"/>
    <property type="match status" value="1"/>
</dbReference>
<dbReference type="PANTHER" id="PTHR32024">
    <property type="entry name" value="TRK SYSTEM POTASSIUM UPTAKE PROTEIN TRKG-RELATED"/>
    <property type="match status" value="1"/>
</dbReference>
<feature type="transmembrane region" description="Helical" evidence="8">
    <location>
        <begin position="180"/>
        <end position="200"/>
    </location>
</feature>
<evidence type="ECO:0000256" key="1">
    <source>
        <dbReference type="ARBA" id="ARBA00004651"/>
    </source>
</evidence>
<feature type="transmembrane region" description="Helical" evidence="8">
    <location>
        <begin position="63"/>
        <end position="86"/>
    </location>
</feature>
<dbReference type="Proteomes" id="UP000604475">
    <property type="component" value="Unassembled WGS sequence"/>
</dbReference>
<dbReference type="GO" id="GO:0005886">
    <property type="term" value="C:plasma membrane"/>
    <property type="evidence" value="ECO:0007669"/>
    <property type="project" value="UniProtKB-SubCell"/>
</dbReference>
<dbReference type="GO" id="GO:0030001">
    <property type="term" value="P:metal ion transport"/>
    <property type="evidence" value="ECO:0007669"/>
    <property type="project" value="UniProtKB-ARBA"/>
</dbReference>
<reference evidence="9" key="1">
    <citation type="submission" date="2020-12" db="EMBL/GenBank/DDBJ databases">
        <title>Genomic characterization of non-nitrogen-fixing Frankia strains.</title>
        <authorList>
            <person name="Carlos-Shanley C."/>
            <person name="Guerra T."/>
            <person name="Hahn D."/>
        </authorList>
    </citation>
    <scope>NUCLEOTIDE SEQUENCE</scope>
    <source>
        <strain evidence="9">CN6</strain>
    </source>
</reference>
<dbReference type="EMBL" id="JAEACQ010000241">
    <property type="protein sequence ID" value="MBL7630025.1"/>
    <property type="molecule type" value="Genomic_DNA"/>
</dbReference>
<organism evidence="9 10">
    <name type="scientific">Frankia nepalensis</name>
    <dbReference type="NCBI Taxonomy" id="1836974"/>
    <lineage>
        <taxon>Bacteria</taxon>
        <taxon>Bacillati</taxon>
        <taxon>Actinomycetota</taxon>
        <taxon>Actinomycetes</taxon>
        <taxon>Frankiales</taxon>
        <taxon>Frankiaceae</taxon>
        <taxon>Frankia</taxon>
    </lineage>
</organism>